<dbReference type="EC" id="3.-.-.-" evidence="3"/>
<dbReference type="Proteomes" id="UP001243757">
    <property type="component" value="Unassembled WGS sequence"/>
</dbReference>
<evidence type="ECO:0000313" key="4">
    <source>
        <dbReference type="Proteomes" id="UP001243757"/>
    </source>
</evidence>
<accession>A0ABT7F4Z0</accession>
<keyword evidence="4" id="KW-1185">Reference proteome</keyword>
<dbReference type="EMBL" id="JASNJD010000017">
    <property type="protein sequence ID" value="MDK3019681.1"/>
    <property type="molecule type" value="Genomic_DNA"/>
</dbReference>
<evidence type="ECO:0000259" key="2">
    <source>
        <dbReference type="Pfam" id="PF00144"/>
    </source>
</evidence>
<evidence type="ECO:0000256" key="1">
    <source>
        <dbReference type="SAM" id="MobiDB-lite"/>
    </source>
</evidence>
<dbReference type="InterPro" id="IPR012338">
    <property type="entry name" value="Beta-lactam/transpept-like"/>
</dbReference>
<dbReference type="Gene3D" id="3.40.710.10">
    <property type="entry name" value="DD-peptidase/beta-lactamase superfamily"/>
    <property type="match status" value="1"/>
</dbReference>
<reference evidence="3 4" key="1">
    <citation type="submission" date="2023-05" db="EMBL/GenBank/DDBJ databases">
        <title>Pseudodonghicola sp. nov.</title>
        <authorList>
            <person name="Huang J."/>
        </authorList>
    </citation>
    <scope>NUCLEOTIDE SEQUENCE [LARGE SCALE GENOMIC DNA]</scope>
    <source>
        <strain evidence="3 4">IC7</strain>
    </source>
</reference>
<dbReference type="RefSeq" id="WP_284482454.1">
    <property type="nucleotide sequence ID" value="NZ_JASNJD010000017.1"/>
</dbReference>
<organism evidence="3 4">
    <name type="scientific">Pseudodonghicola flavimaris</name>
    <dbReference type="NCBI Taxonomy" id="3050036"/>
    <lineage>
        <taxon>Bacteria</taxon>
        <taxon>Pseudomonadati</taxon>
        <taxon>Pseudomonadota</taxon>
        <taxon>Alphaproteobacteria</taxon>
        <taxon>Rhodobacterales</taxon>
        <taxon>Paracoccaceae</taxon>
        <taxon>Pseudodonghicola</taxon>
    </lineage>
</organism>
<dbReference type="InterPro" id="IPR001466">
    <property type="entry name" value="Beta-lactam-related"/>
</dbReference>
<dbReference type="PANTHER" id="PTHR43283:SF7">
    <property type="entry name" value="BETA-LACTAMASE-RELATED DOMAIN-CONTAINING PROTEIN"/>
    <property type="match status" value="1"/>
</dbReference>
<dbReference type="GO" id="GO:0016787">
    <property type="term" value="F:hydrolase activity"/>
    <property type="evidence" value="ECO:0007669"/>
    <property type="project" value="UniProtKB-KW"/>
</dbReference>
<name>A0ABT7F4Z0_9RHOB</name>
<feature type="region of interest" description="Disordered" evidence="1">
    <location>
        <begin position="1"/>
        <end position="25"/>
    </location>
</feature>
<keyword evidence="3" id="KW-0378">Hydrolase</keyword>
<dbReference type="InterPro" id="IPR050789">
    <property type="entry name" value="Diverse_Enzym_Activities"/>
</dbReference>
<comment type="caution">
    <text evidence="3">The sequence shown here is derived from an EMBL/GenBank/DDBJ whole genome shotgun (WGS) entry which is preliminary data.</text>
</comment>
<sequence>MRSYRNSDPRPPIMQGHPVPPEWRVPPHDWDSPPWNRWAFQHMREMVPTVEVRRGETVWPLPGTPGDIAGIPYDTLDGRRSDWGAMLEETYTDAALIWLDGRVIAETYCNGMDSRRPHIAFSVSKSVVGAVAGSLIAEGQLDPAAPVTDYVPELAATAWAGATLQQVLDMTSGTTFDESYGNQDAHVFLLDVAANIKPIYPFMDPDRVPGCIWELILSLTEAEAPHGSRFEYRSIETDLLGALMERVSGQRLADLVSDRLWAPMGAAEDGFFTVDRAGFAMADGGFNATLRDFARFGRLLLEDGARDGRQILPRTWIEDIRAGDHGLFNAQGRDMLPRGRYRNQFWIEDDSRPAHLSLGIFGQHIYVDPEIGLVAVKLSSWPDFLSAEGHMQNWLRAVKAVAAAYGAPA</sequence>
<evidence type="ECO:0000313" key="3">
    <source>
        <dbReference type="EMBL" id="MDK3019681.1"/>
    </source>
</evidence>
<gene>
    <name evidence="3" type="ORF">QO033_18520</name>
</gene>
<proteinExistence type="predicted"/>
<feature type="domain" description="Beta-lactamase-related" evidence="2">
    <location>
        <begin position="94"/>
        <end position="383"/>
    </location>
</feature>
<dbReference type="Pfam" id="PF00144">
    <property type="entry name" value="Beta-lactamase"/>
    <property type="match status" value="1"/>
</dbReference>
<dbReference type="SUPFAM" id="SSF56601">
    <property type="entry name" value="beta-lactamase/transpeptidase-like"/>
    <property type="match status" value="1"/>
</dbReference>
<protein>
    <submittedName>
        <fullName evidence="3">Serine hydrolase</fullName>
        <ecNumber evidence="3">3.-.-.-</ecNumber>
    </submittedName>
</protein>
<dbReference type="PANTHER" id="PTHR43283">
    <property type="entry name" value="BETA-LACTAMASE-RELATED"/>
    <property type="match status" value="1"/>
</dbReference>